<name>N0A717_DROME</name>
<accession>N0A717</accession>
<sequence length="102" mass="11689">TVALNWSCQPRVWALECAARGHSSKTISKRNRTLLPERTKDWPPPTTHVHRAKMWLFYVITLCGQAFDIHDDQFIILCALELETPRVAQPTHSTTSNTQHPN</sequence>
<evidence type="ECO:0000313" key="1">
    <source>
        <dbReference type="EMBL" id="AGK43556.1"/>
    </source>
</evidence>
<protein>
    <submittedName>
        <fullName evidence="1">FI20821p1</fullName>
    </submittedName>
</protein>
<reference evidence="1" key="1">
    <citation type="submission" date="2013-04" db="EMBL/GenBank/DDBJ databases">
        <authorList>
            <person name="Carlson J."/>
            <person name="Booth B."/>
            <person name="Frise E."/>
            <person name="Park S."/>
            <person name="Wan K."/>
            <person name="Yu C."/>
            <person name="Celniker S."/>
        </authorList>
    </citation>
    <scope>NUCLEOTIDE SEQUENCE</scope>
</reference>
<dbReference type="AlphaFoldDB" id="N0A717"/>
<organism evidence="1">
    <name type="scientific">Drosophila melanogaster</name>
    <name type="common">Fruit fly</name>
    <dbReference type="NCBI Taxonomy" id="7227"/>
    <lineage>
        <taxon>Eukaryota</taxon>
        <taxon>Metazoa</taxon>
        <taxon>Ecdysozoa</taxon>
        <taxon>Arthropoda</taxon>
        <taxon>Hexapoda</taxon>
        <taxon>Insecta</taxon>
        <taxon>Pterygota</taxon>
        <taxon>Neoptera</taxon>
        <taxon>Endopterygota</taxon>
        <taxon>Diptera</taxon>
        <taxon>Brachycera</taxon>
        <taxon>Muscomorpha</taxon>
        <taxon>Ephydroidea</taxon>
        <taxon>Drosophilidae</taxon>
        <taxon>Drosophila</taxon>
        <taxon>Sophophora</taxon>
    </lineage>
</organism>
<feature type="non-terminal residue" evidence="1">
    <location>
        <position position="1"/>
    </location>
</feature>
<proteinExistence type="evidence at transcript level"/>
<dbReference type="EMBL" id="BT150067">
    <property type="protein sequence ID" value="AGK43556.1"/>
    <property type="molecule type" value="mRNA"/>
</dbReference>